<dbReference type="Gene3D" id="3.40.50.150">
    <property type="entry name" value="Vaccinia Virus protein VP39"/>
    <property type="match status" value="1"/>
</dbReference>
<organism evidence="4 5">
    <name type="scientific">Streptomyces finlayi</name>
    <dbReference type="NCBI Taxonomy" id="67296"/>
    <lineage>
        <taxon>Bacteria</taxon>
        <taxon>Bacillati</taxon>
        <taxon>Actinomycetota</taxon>
        <taxon>Actinomycetes</taxon>
        <taxon>Kitasatosporales</taxon>
        <taxon>Streptomycetaceae</taxon>
        <taxon>Streptomyces</taxon>
    </lineage>
</organism>
<keyword evidence="4" id="KW-0614">Plasmid</keyword>
<keyword evidence="5" id="KW-1185">Reference proteome</keyword>
<dbReference type="GO" id="GO:0032259">
    <property type="term" value="P:methylation"/>
    <property type="evidence" value="ECO:0007669"/>
    <property type="project" value="UniProtKB-KW"/>
</dbReference>
<dbReference type="RefSeq" id="WP_185303144.1">
    <property type="nucleotide sequence ID" value="NZ_CP045703.1"/>
</dbReference>
<proteinExistence type="predicted"/>
<evidence type="ECO:0000256" key="1">
    <source>
        <dbReference type="ARBA" id="ARBA00022603"/>
    </source>
</evidence>
<dbReference type="PANTHER" id="PTHR10509:SF14">
    <property type="entry name" value="CAFFEOYL-COA O-METHYLTRANSFERASE 3-RELATED"/>
    <property type="match status" value="1"/>
</dbReference>
<evidence type="ECO:0000313" key="5">
    <source>
        <dbReference type="Proteomes" id="UP000515307"/>
    </source>
</evidence>
<accession>A0A7G7BWE2</accession>
<keyword evidence="1 4" id="KW-0489">Methyltransferase</keyword>
<dbReference type="SUPFAM" id="SSF53335">
    <property type="entry name" value="S-adenosyl-L-methionine-dependent methyltransferases"/>
    <property type="match status" value="1"/>
</dbReference>
<dbReference type="InterPro" id="IPR002935">
    <property type="entry name" value="SAM_O-MeTrfase"/>
</dbReference>
<evidence type="ECO:0000313" key="4">
    <source>
        <dbReference type="EMBL" id="QNE79657.1"/>
    </source>
</evidence>
<dbReference type="CDD" id="cd02440">
    <property type="entry name" value="AdoMet_MTases"/>
    <property type="match status" value="1"/>
</dbReference>
<dbReference type="Pfam" id="PF01596">
    <property type="entry name" value="Methyltransf_3"/>
    <property type="match status" value="1"/>
</dbReference>
<name>A0A7G7BWE2_9ACTN</name>
<dbReference type="InterPro" id="IPR050362">
    <property type="entry name" value="Cation-dep_OMT"/>
</dbReference>
<reference evidence="5" key="1">
    <citation type="submission" date="2019-10" db="EMBL/GenBank/DDBJ databases">
        <title>Antimicrobial potential of Antarctic Bacteria.</title>
        <authorList>
            <person name="Benaud N."/>
            <person name="Edwards R.J."/>
            <person name="Ferrari B.C."/>
        </authorList>
    </citation>
    <scope>NUCLEOTIDE SEQUENCE [LARGE SCALE GENOMIC DNA]</scope>
    <source>
        <strain evidence="5">NBSH44</strain>
        <plasmid evidence="5">unnamed1</plasmid>
    </source>
</reference>
<gene>
    <name evidence="4" type="ORF">F0344_34980</name>
</gene>
<geneLocation type="plasmid" evidence="4 5">
    <name>unnamed1</name>
</geneLocation>
<keyword evidence="3" id="KW-0949">S-adenosyl-L-methionine</keyword>
<dbReference type="InterPro" id="IPR029063">
    <property type="entry name" value="SAM-dependent_MTases_sf"/>
</dbReference>
<dbReference type="Proteomes" id="UP000515307">
    <property type="component" value="Plasmid unnamed1"/>
</dbReference>
<dbReference type="PANTHER" id="PTHR10509">
    <property type="entry name" value="O-METHYLTRANSFERASE-RELATED"/>
    <property type="match status" value="1"/>
</dbReference>
<dbReference type="GO" id="GO:0008171">
    <property type="term" value="F:O-methyltransferase activity"/>
    <property type="evidence" value="ECO:0007669"/>
    <property type="project" value="InterPro"/>
</dbReference>
<dbReference type="PROSITE" id="PS51682">
    <property type="entry name" value="SAM_OMT_I"/>
    <property type="match status" value="1"/>
</dbReference>
<keyword evidence="2 4" id="KW-0808">Transferase</keyword>
<evidence type="ECO:0000256" key="2">
    <source>
        <dbReference type="ARBA" id="ARBA00022679"/>
    </source>
</evidence>
<dbReference type="EMBL" id="CP045703">
    <property type="protein sequence ID" value="QNE79657.1"/>
    <property type="molecule type" value="Genomic_DNA"/>
</dbReference>
<sequence length="221" mass="24312">MSTFRVDEHASNYIVSSCTQPDRVVTAVINDTQELGDLYEMLTPVEQAGFLTTLAKTMAPRTVIDIGTFTGLSAMCFARGLAPGGRVYTCDVTEDWIHIARKHWEAAGVADCIQFVLGPARKTLPKLVRDGEADMVFVDADKLSYPHYVATAARLLRSGGLLILDNVLLNGTVFAPEEVEDDLRRYAAETLREVNAKLAVDERFETVMLPFADGVTLARKI</sequence>
<dbReference type="GO" id="GO:0008757">
    <property type="term" value="F:S-adenosylmethionine-dependent methyltransferase activity"/>
    <property type="evidence" value="ECO:0007669"/>
    <property type="project" value="TreeGrafter"/>
</dbReference>
<dbReference type="AlphaFoldDB" id="A0A7G7BWE2"/>
<protein>
    <submittedName>
        <fullName evidence="4">Methyltransferase domain-containing protein</fullName>
    </submittedName>
</protein>
<evidence type="ECO:0000256" key="3">
    <source>
        <dbReference type="ARBA" id="ARBA00022691"/>
    </source>
</evidence>
<dbReference type="KEGG" id="sfiy:F0344_34980"/>